<gene>
    <name evidence="2" type="ORF">RJ40_10920</name>
</gene>
<sequence length="70" mass="7890">MSEFEKAKYSLSVASPPGGERARKHSFFGSVENLIFSWFKYDPTAFLQTCAEGECRPNPGMKRGPGRHHQ</sequence>
<protein>
    <submittedName>
        <fullName evidence="2">Uncharacterized protein</fullName>
    </submittedName>
</protein>
<dbReference type="AlphaFoldDB" id="A0A8A3S8D8"/>
<reference evidence="2" key="2">
    <citation type="submission" date="2019-02" db="EMBL/GenBank/DDBJ databases">
        <authorList>
            <person name="Chen S.-C."/>
            <person name="Chien H.-H."/>
            <person name="Lai M.-C."/>
        </authorList>
    </citation>
    <scope>NUCLEOTIDE SEQUENCE</scope>
    <source>
        <strain evidence="2">N2F9704</strain>
    </source>
</reference>
<dbReference type="KEGG" id="maqe:RJ40_10920"/>
<organism evidence="2 3">
    <name type="scientific">Methanofollis aquaemaris</name>
    <dbReference type="NCBI Taxonomy" id="126734"/>
    <lineage>
        <taxon>Archaea</taxon>
        <taxon>Methanobacteriati</taxon>
        <taxon>Methanobacteriota</taxon>
        <taxon>Stenosarchaea group</taxon>
        <taxon>Methanomicrobia</taxon>
        <taxon>Methanomicrobiales</taxon>
        <taxon>Methanomicrobiaceae</taxon>
        <taxon>Methanofollis</taxon>
    </lineage>
</organism>
<name>A0A8A3S8D8_9EURY</name>
<dbReference type="RefSeq" id="WP_265580896.1">
    <property type="nucleotide sequence ID" value="NZ_CP036172.1"/>
</dbReference>
<evidence type="ECO:0000313" key="3">
    <source>
        <dbReference type="Proteomes" id="UP001042704"/>
    </source>
</evidence>
<dbReference type="Proteomes" id="UP001042704">
    <property type="component" value="Chromosome"/>
</dbReference>
<evidence type="ECO:0000313" key="2">
    <source>
        <dbReference type="EMBL" id="QSZ67971.1"/>
    </source>
</evidence>
<reference evidence="2" key="1">
    <citation type="journal article" date="2001" name="Int. J. Syst. Evol. Microbiol.">
        <title>Methanofollis aquaemaris sp. nov., a methanogen isolated from an aquaculture fish pond.</title>
        <authorList>
            <person name="Lai M.C."/>
            <person name="Chen S.C."/>
        </authorList>
    </citation>
    <scope>NUCLEOTIDE SEQUENCE</scope>
    <source>
        <strain evidence="2">N2F9704</strain>
    </source>
</reference>
<keyword evidence="3" id="KW-1185">Reference proteome</keyword>
<dbReference type="GeneID" id="76424883"/>
<dbReference type="EMBL" id="CP036172">
    <property type="protein sequence ID" value="QSZ67971.1"/>
    <property type="molecule type" value="Genomic_DNA"/>
</dbReference>
<evidence type="ECO:0000256" key="1">
    <source>
        <dbReference type="SAM" id="MobiDB-lite"/>
    </source>
</evidence>
<proteinExistence type="predicted"/>
<accession>A0A8A3S8D8</accession>
<feature type="region of interest" description="Disordered" evidence="1">
    <location>
        <begin position="1"/>
        <end position="22"/>
    </location>
</feature>